<reference evidence="1 2" key="1">
    <citation type="submission" date="2020-08" db="EMBL/GenBank/DDBJ databases">
        <title>Genomic Encyclopedia of Type Strains, Phase III (KMG-III): the genomes of soil and plant-associated and newly described type strains.</title>
        <authorList>
            <person name="Whitman W."/>
        </authorList>
    </citation>
    <scope>NUCLEOTIDE SEQUENCE [LARGE SCALE GENOMIC DNA]</scope>
    <source>
        <strain evidence="1 2">CECT 5995</strain>
    </source>
</reference>
<organism evidence="1 2">
    <name type="scientific">Halomonas organivorans</name>
    <dbReference type="NCBI Taxonomy" id="257772"/>
    <lineage>
        <taxon>Bacteria</taxon>
        <taxon>Pseudomonadati</taxon>
        <taxon>Pseudomonadota</taxon>
        <taxon>Gammaproteobacteria</taxon>
        <taxon>Oceanospirillales</taxon>
        <taxon>Halomonadaceae</taxon>
        <taxon>Halomonas</taxon>
    </lineage>
</organism>
<name>A0A7W5BVE4_9GAMM</name>
<comment type="caution">
    <text evidence="1">The sequence shown here is derived from an EMBL/GenBank/DDBJ whole genome shotgun (WGS) entry which is preliminary data.</text>
</comment>
<sequence>MEVSCNLHDQWIQAVRDELGRQNFQHSSLDDLECAIRLFSWRRRTIKTGKREVKRASSLAVPSHLQAGLAQLDVAFESGLDLHPWHSKLRENTKFEDGMLNDFGVAHFHLGQELEASGYIERTKELLFCVVTQSEVYEIGIYDHGEWFELDILDIVDREWPELLDSVTVKAMTVTNPVRSREDIQALRMANVNTARQLSSGRIVMPPGGGMAMDGTSTDAVMAAQRLSRLLKNGEKQIVRDITDSIERGKIKRKDYTVVLTMSDHEIYAETEEGYRWTLE</sequence>
<evidence type="ECO:0000313" key="1">
    <source>
        <dbReference type="EMBL" id="MBB3139856.1"/>
    </source>
</evidence>
<dbReference type="AlphaFoldDB" id="A0A7W5BVE4"/>
<dbReference type="Proteomes" id="UP000525987">
    <property type="component" value="Unassembled WGS sequence"/>
</dbReference>
<proteinExistence type="predicted"/>
<dbReference type="RefSeq" id="WP_183386274.1">
    <property type="nucleotide sequence ID" value="NZ_JACHXM010000002.1"/>
</dbReference>
<evidence type="ECO:0000313" key="2">
    <source>
        <dbReference type="Proteomes" id="UP000525987"/>
    </source>
</evidence>
<dbReference type="EMBL" id="JACHXM010000002">
    <property type="protein sequence ID" value="MBB3139856.1"/>
    <property type="molecule type" value="Genomic_DNA"/>
</dbReference>
<protein>
    <submittedName>
        <fullName evidence="1">Uncharacterized protein</fullName>
    </submittedName>
</protein>
<keyword evidence="2" id="KW-1185">Reference proteome</keyword>
<gene>
    <name evidence="1" type="ORF">FHR96_000703</name>
</gene>
<accession>A0A7W5BVE4</accession>